<keyword evidence="1" id="KW-0472">Membrane</keyword>
<proteinExistence type="predicted"/>
<reference evidence="3" key="1">
    <citation type="submission" date="2017-06" db="EMBL/GenBank/DDBJ databases">
        <authorList>
            <person name="Varghese N."/>
            <person name="Submissions S."/>
        </authorList>
    </citation>
    <scope>NUCLEOTIDE SEQUENCE [LARGE SCALE GENOMIC DNA]</scope>
    <source>
        <strain evidence="3">NKM1</strain>
    </source>
</reference>
<dbReference type="AlphaFoldDB" id="A0A239I5I4"/>
<feature type="transmembrane region" description="Helical" evidence="1">
    <location>
        <begin position="49"/>
        <end position="76"/>
    </location>
</feature>
<evidence type="ECO:0000313" key="2">
    <source>
        <dbReference type="EMBL" id="SNS87594.1"/>
    </source>
</evidence>
<organism evidence="2 3">
    <name type="scientific">Pontibacter ummariensis</name>
    <dbReference type="NCBI Taxonomy" id="1610492"/>
    <lineage>
        <taxon>Bacteria</taxon>
        <taxon>Pseudomonadati</taxon>
        <taxon>Bacteroidota</taxon>
        <taxon>Cytophagia</taxon>
        <taxon>Cytophagales</taxon>
        <taxon>Hymenobacteraceae</taxon>
        <taxon>Pontibacter</taxon>
    </lineage>
</organism>
<evidence type="ECO:0000313" key="3">
    <source>
        <dbReference type="Proteomes" id="UP000198432"/>
    </source>
</evidence>
<name>A0A239I5I4_9BACT</name>
<sequence length="158" mass="17510">MKPPAALYLLGLLHLLLGLNGLVGGALLILEPRGSLLGMSTAWLGHSPFSTYLLPGILLLFCMGVFPLLTLVGLLFKPDWAWAGLLNIYPAKHWAWTYSLFTGILTVTWITVQIVLTTYFWLQPLVMIVGLGIVVFTMLPEVISYFTISKERHARGKV</sequence>
<gene>
    <name evidence="2" type="ORF">SAMN06296052_11599</name>
</gene>
<keyword evidence="1" id="KW-0812">Transmembrane</keyword>
<dbReference type="EMBL" id="FZOQ01000015">
    <property type="protein sequence ID" value="SNS87594.1"/>
    <property type="molecule type" value="Genomic_DNA"/>
</dbReference>
<keyword evidence="1" id="KW-1133">Transmembrane helix</keyword>
<keyword evidence="3" id="KW-1185">Reference proteome</keyword>
<evidence type="ECO:0000256" key="1">
    <source>
        <dbReference type="SAM" id="Phobius"/>
    </source>
</evidence>
<accession>A0A239I5I4</accession>
<dbReference type="OrthoDB" id="1909107at2"/>
<feature type="transmembrane region" description="Helical" evidence="1">
    <location>
        <begin position="128"/>
        <end position="148"/>
    </location>
</feature>
<protein>
    <submittedName>
        <fullName evidence="2">Uncharacterized protein</fullName>
    </submittedName>
</protein>
<dbReference type="Proteomes" id="UP000198432">
    <property type="component" value="Unassembled WGS sequence"/>
</dbReference>
<dbReference type="RefSeq" id="WP_089320300.1">
    <property type="nucleotide sequence ID" value="NZ_FZOQ01000015.1"/>
</dbReference>
<feature type="transmembrane region" description="Helical" evidence="1">
    <location>
        <begin position="97"/>
        <end position="122"/>
    </location>
</feature>